<dbReference type="VEuPathDB" id="CryptoDB:CPATCC_0031370"/>
<evidence type="ECO:0000313" key="3">
    <source>
        <dbReference type="EMBL" id="QOY42397.1"/>
    </source>
</evidence>
<evidence type="ECO:0000313" key="4">
    <source>
        <dbReference type="Proteomes" id="UP000593906"/>
    </source>
</evidence>
<keyword evidence="1" id="KW-0472">Membrane</keyword>
<feature type="chain" id="PRO_5031571052" evidence="2">
    <location>
        <begin position="24"/>
        <end position="177"/>
    </location>
</feature>
<organism evidence="3 4">
    <name type="scientific">Cryptosporidium parvum</name>
    <dbReference type="NCBI Taxonomy" id="5807"/>
    <lineage>
        <taxon>Eukaryota</taxon>
        <taxon>Sar</taxon>
        <taxon>Alveolata</taxon>
        <taxon>Apicomplexa</taxon>
        <taxon>Conoidasida</taxon>
        <taxon>Coccidia</taxon>
        <taxon>Eucoccidiorida</taxon>
        <taxon>Eimeriorina</taxon>
        <taxon>Cryptosporidiidae</taxon>
        <taxon>Cryptosporidium</taxon>
    </lineage>
</organism>
<sequence length="177" mass="19576">MKGVLCLVLIQLWLIIGKLSVSANKVLNNYEYWEDKIGSISIDSQASNISTGVKKNSASYIGENIKPSNLEVQGNQRILSASISTRPKNNLKTLDFKDNEINEKTLIGATNSPKNCECKVTNDSCWSRSACIGIASTISVSSLFIFIALMWLVQVLSTHAAKEEHIMLKNKLKKQKT</sequence>
<dbReference type="Proteomes" id="UP000593906">
    <property type="component" value="Chromosome 3"/>
</dbReference>
<keyword evidence="1" id="KW-0812">Transmembrane</keyword>
<keyword evidence="1" id="KW-1133">Transmembrane helix</keyword>
<evidence type="ECO:0000256" key="1">
    <source>
        <dbReference type="SAM" id="Phobius"/>
    </source>
</evidence>
<proteinExistence type="predicted"/>
<accession>A0A7S7LHS3</accession>
<feature type="signal peptide" evidence="2">
    <location>
        <begin position="1"/>
        <end position="23"/>
    </location>
</feature>
<dbReference type="AlphaFoldDB" id="A0A7S7LHS3"/>
<evidence type="ECO:0000256" key="2">
    <source>
        <dbReference type="SAM" id="SignalP"/>
    </source>
</evidence>
<protein>
    <submittedName>
        <fullName evidence="3">Uncharacterized protein</fullName>
    </submittedName>
</protein>
<name>A0A7S7LHS3_CRYPV</name>
<reference evidence="3 4" key="1">
    <citation type="submission" date="2019-09" db="EMBL/GenBank/DDBJ databases">
        <title>Consistent, comparative and evidence-based genome assembly and annotation for Cryptosporidium parvum, C. hominis and C. tyzzeri.</title>
        <authorList>
            <person name="Baptista R.P."/>
            <person name="Li Y."/>
            <person name="Sateriale A."/>
            <person name="Ansell B."/>
            <person name="Jex A."/>
            <person name="Sanders M."/>
            <person name="Brooks K."/>
            <person name="Tracey A."/>
            <person name="Berriman M."/>
            <person name="Striepen B."/>
            <person name="Cotton J.A."/>
            <person name="Kissinger J.C."/>
        </authorList>
    </citation>
    <scope>NUCLEOTIDE SEQUENCE [LARGE SCALE GENOMIC DNA]</scope>
    <source>
        <strain evidence="3 4">IOWA-ATCC</strain>
    </source>
</reference>
<feature type="transmembrane region" description="Helical" evidence="1">
    <location>
        <begin position="132"/>
        <end position="153"/>
    </location>
</feature>
<keyword evidence="2" id="KW-0732">Signal</keyword>
<gene>
    <name evidence="3" type="ORF">CPATCC_001021</name>
</gene>
<dbReference type="EMBL" id="CP044420">
    <property type="protein sequence ID" value="QOY42397.1"/>
    <property type="molecule type" value="Genomic_DNA"/>
</dbReference>